<name>A0A7D7LFH1_9NOSO</name>
<organism evidence="2 3">
    <name type="scientific">Nostoc edaphicum CCNP1411</name>
    <dbReference type="NCBI Taxonomy" id="1472755"/>
    <lineage>
        <taxon>Bacteria</taxon>
        <taxon>Bacillati</taxon>
        <taxon>Cyanobacteriota</taxon>
        <taxon>Cyanophyceae</taxon>
        <taxon>Nostocales</taxon>
        <taxon>Nostocaceae</taxon>
        <taxon>Nostoc</taxon>
    </lineage>
</organism>
<evidence type="ECO:0000313" key="3">
    <source>
        <dbReference type="Proteomes" id="UP000514713"/>
    </source>
</evidence>
<sequence>MTEEGYPATVEVSKYPGMRNDPEVEAFAMQYVMDYERQRGWEPEDVSQKHDGSGFDIRSVGPVDEVTGIASVQRIEVKGRAQHNQEVALTVNEWRKAQQLGDSYWLYVVWGCTSENPQLLTIQNPAKVFAGDAKEIKQVTRYVVGAEALYSKIV</sequence>
<dbReference type="KEGG" id="ned:HUN01_33855"/>
<dbReference type="InterPro" id="IPR024975">
    <property type="entry name" value="NOV_C"/>
</dbReference>
<dbReference type="Pfam" id="PF13020">
    <property type="entry name" value="NOV_C"/>
    <property type="match status" value="1"/>
</dbReference>
<evidence type="ECO:0000313" key="2">
    <source>
        <dbReference type="EMBL" id="QMS92333.1"/>
    </source>
</evidence>
<feature type="domain" description="Protein NO VEIN C-terminal" evidence="1">
    <location>
        <begin position="24"/>
        <end position="122"/>
    </location>
</feature>
<evidence type="ECO:0000259" key="1">
    <source>
        <dbReference type="Pfam" id="PF13020"/>
    </source>
</evidence>
<keyword evidence="3" id="KW-1185">Reference proteome</keyword>
<gene>
    <name evidence="2" type="ORF">HUN01_33855</name>
</gene>
<proteinExistence type="predicted"/>
<reference evidence="3" key="1">
    <citation type="submission" date="2020-06" db="EMBL/GenBank/DDBJ databases">
        <title>Nostoc edaphicum CCNP1411 genome.</title>
        <authorList>
            <person name="Fidor A."/>
            <person name="Grabski M."/>
            <person name="Gawor J."/>
            <person name="Gromadka R."/>
            <person name="Wegrzyn G."/>
            <person name="Mazur-Marzec H."/>
        </authorList>
    </citation>
    <scope>NUCLEOTIDE SEQUENCE [LARGE SCALE GENOMIC DNA]</scope>
    <source>
        <strain evidence="3">CCNP1411</strain>
    </source>
</reference>
<dbReference type="AlphaFoldDB" id="A0A7D7LFH1"/>
<dbReference type="RefSeq" id="WP_181929828.1">
    <property type="nucleotide sequence ID" value="NZ_CP054698.1"/>
</dbReference>
<dbReference type="EMBL" id="CP054698">
    <property type="protein sequence ID" value="QMS92333.1"/>
    <property type="molecule type" value="Genomic_DNA"/>
</dbReference>
<dbReference type="Proteomes" id="UP000514713">
    <property type="component" value="Chromosome"/>
</dbReference>
<protein>
    <submittedName>
        <fullName evidence="2">DUF3883 domain-containing protein</fullName>
    </submittedName>
</protein>
<accession>A0A7D7LFH1</accession>